<dbReference type="SUPFAM" id="SSF56112">
    <property type="entry name" value="Protein kinase-like (PK-like)"/>
    <property type="match status" value="1"/>
</dbReference>
<feature type="region of interest" description="Disordered" evidence="2">
    <location>
        <begin position="721"/>
        <end position="764"/>
    </location>
</feature>
<dbReference type="PROSITE" id="PS50011">
    <property type="entry name" value="PROTEIN_KINASE_DOM"/>
    <property type="match status" value="1"/>
</dbReference>
<evidence type="ECO:0000256" key="2">
    <source>
        <dbReference type="SAM" id="MobiDB-lite"/>
    </source>
</evidence>
<dbReference type="Proteomes" id="UP000005408">
    <property type="component" value="Unassembled WGS sequence"/>
</dbReference>
<dbReference type="InterPro" id="IPR000719">
    <property type="entry name" value="Prot_kinase_dom"/>
</dbReference>
<dbReference type="InterPro" id="IPR011009">
    <property type="entry name" value="Kinase-like_dom_sf"/>
</dbReference>
<dbReference type="GO" id="GO:0005524">
    <property type="term" value="F:ATP binding"/>
    <property type="evidence" value="ECO:0007669"/>
    <property type="project" value="InterPro"/>
</dbReference>
<dbReference type="Pfam" id="PF00069">
    <property type="entry name" value="Pkinase"/>
    <property type="match status" value="1"/>
</dbReference>
<evidence type="ECO:0000313" key="5">
    <source>
        <dbReference type="Proteomes" id="UP000005408"/>
    </source>
</evidence>
<feature type="domain" description="Protein kinase" evidence="3">
    <location>
        <begin position="23"/>
        <end position="317"/>
    </location>
</feature>
<accession>A0A8W8KFN6</accession>
<evidence type="ECO:0000313" key="4">
    <source>
        <dbReference type="EnsemblMetazoa" id="G234.5:cds"/>
    </source>
</evidence>
<protein>
    <recommendedName>
        <fullName evidence="3">Protein kinase domain-containing protein</fullName>
    </recommendedName>
</protein>
<dbReference type="EnsemblMetazoa" id="G234.5">
    <property type="protein sequence ID" value="G234.5:cds"/>
    <property type="gene ID" value="G234"/>
</dbReference>
<dbReference type="Gene3D" id="1.10.510.10">
    <property type="entry name" value="Transferase(Phosphotransferase) domain 1"/>
    <property type="match status" value="1"/>
</dbReference>
<name>A0A8W8KFN6_MAGGI</name>
<keyword evidence="5" id="KW-1185">Reference proteome</keyword>
<dbReference type="InterPro" id="IPR011989">
    <property type="entry name" value="ARM-like"/>
</dbReference>
<dbReference type="GO" id="GO:0004672">
    <property type="term" value="F:protein kinase activity"/>
    <property type="evidence" value="ECO:0007669"/>
    <property type="project" value="InterPro"/>
</dbReference>
<dbReference type="PANTHER" id="PTHR12984">
    <property type="entry name" value="SCY1-RELATED S/T PROTEIN KINASE-LIKE"/>
    <property type="match status" value="1"/>
</dbReference>
<comment type="similarity">
    <text evidence="1">Belongs to the protein kinase superfamily.</text>
</comment>
<dbReference type="PANTHER" id="PTHR12984:SF16">
    <property type="entry name" value="BLACK MATCH, ISOFORM H"/>
    <property type="match status" value="1"/>
</dbReference>
<dbReference type="SUPFAM" id="SSF48371">
    <property type="entry name" value="ARM repeat"/>
    <property type="match status" value="1"/>
</dbReference>
<dbReference type="Gene3D" id="1.25.10.10">
    <property type="entry name" value="Leucine-rich Repeat Variant"/>
    <property type="match status" value="1"/>
</dbReference>
<dbReference type="InterPro" id="IPR016024">
    <property type="entry name" value="ARM-type_fold"/>
</dbReference>
<feature type="region of interest" description="Disordered" evidence="2">
    <location>
        <begin position="640"/>
        <end position="662"/>
    </location>
</feature>
<evidence type="ECO:0000256" key="1">
    <source>
        <dbReference type="ARBA" id="ARBA00038349"/>
    </source>
</evidence>
<dbReference type="InterPro" id="IPR051177">
    <property type="entry name" value="CIK-Related_Protein"/>
</dbReference>
<feature type="compositionally biased region" description="Basic and acidic residues" evidence="2">
    <location>
        <begin position="733"/>
        <end position="744"/>
    </location>
</feature>
<sequence>MEVLSLIKSSLGSEDSNPIHRLYRVGQQVGVCGQENVWRIHEAESIEEEKGASVFIFNKKVANKLHKPRRREQVSEILRHDVTLLNKMSNASVLTVSSSLQEDRESLAFAAEPVAGSLANYLEKFDRSCTELSKTTCGLMEHEVQCGIYQITEALMYVHGVERVIHRNVNPASILITQSGRWKLACFGFAEKTQDGRESFACKAWSPKASKMAQPDLNYIAPEIQTTEVCTYVSDMFSFGMLICTIYNNGYSLIDAQYNPSTYLRQLDTLTQKFGDIARAMPPALVDPVEKMINRDIRYRPTAQLFSLLKMFHDPTVTTLQQLDNLHLKSPSDKSQVFSIITQNIPLLPKAIRCSRLLPSLHQECTSRDSVATALPPLVSLVQHSSSEEFSQHVFPEITFVFNCSMSEQGTVYLLNKIDVIASKCTSNQVRTDVIPFILKHIKSESYKIQEAALNALLVVKDCLDDALLRSNVLPCTKGQFQQTVDVKIKLIILSCIKHLLSIMNPFTIRDDVLPFLVDIANSHDASVVMAVVGIYRHLLNKRDAVLTKVFLARSGMPSLLPHVVDPDFSADQFCVMMDVLYEMLGLIDQHRRSNGTSSSASSFKRERLASGGSDKNLLFVANSSSTGIQKSRTECSISSLTRGRLSRNSSQEAPNSPELSKIKLFPLEPEGEFNVSIGTKERETLSVTNKEPLRRFSLVPPGGGTPAINLTPDDGVYADRNRRPSLQNMGHYNHDSERCERKSSTGSLFNFSDSRHSSPRRGSFQALGDTVMQLFSGK</sequence>
<evidence type="ECO:0000259" key="3">
    <source>
        <dbReference type="PROSITE" id="PS50011"/>
    </source>
</evidence>
<organism evidence="4 5">
    <name type="scientific">Magallana gigas</name>
    <name type="common">Pacific oyster</name>
    <name type="synonym">Crassostrea gigas</name>
    <dbReference type="NCBI Taxonomy" id="29159"/>
    <lineage>
        <taxon>Eukaryota</taxon>
        <taxon>Metazoa</taxon>
        <taxon>Spiralia</taxon>
        <taxon>Lophotrochozoa</taxon>
        <taxon>Mollusca</taxon>
        <taxon>Bivalvia</taxon>
        <taxon>Autobranchia</taxon>
        <taxon>Pteriomorphia</taxon>
        <taxon>Ostreida</taxon>
        <taxon>Ostreoidea</taxon>
        <taxon>Ostreidae</taxon>
        <taxon>Magallana</taxon>
    </lineage>
</organism>
<dbReference type="SMART" id="SM00220">
    <property type="entry name" value="S_TKc"/>
    <property type="match status" value="1"/>
</dbReference>
<dbReference type="AlphaFoldDB" id="A0A8W8KFN6"/>
<reference evidence="4" key="1">
    <citation type="submission" date="2022-08" db="UniProtKB">
        <authorList>
            <consortium name="EnsemblMetazoa"/>
        </authorList>
    </citation>
    <scope>IDENTIFICATION</scope>
    <source>
        <strain evidence="4">05x7-T-G4-1.051#20</strain>
    </source>
</reference>
<proteinExistence type="inferred from homology"/>
<feature type="compositionally biased region" description="Polar residues" evidence="2">
    <location>
        <begin position="640"/>
        <end position="659"/>
    </location>
</feature>